<dbReference type="EMBL" id="KZ293427">
    <property type="protein sequence ID" value="PBK70180.1"/>
    <property type="molecule type" value="Genomic_DNA"/>
</dbReference>
<gene>
    <name evidence="1" type="ORF">ARMSODRAFT_956268</name>
</gene>
<dbReference type="Proteomes" id="UP000218334">
    <property type="component" value="Unassembled WGS sequence"/>
</dbReference>
<name>A0A2H3BKI3_9AGAR</name>
<proteinExistence type="predicted"/>
<organism evidence="1 2">
    <name type="scientific">Armillaria solidipes</name>
    <dbReference type="NCBI Taxonomy" id="1076256"/>
    <lineage>
        <taxon>Eukaryota</taxon>
        <taxon>Fungi</taxon>
        <taxon>Dikarya</taxon>
        <taxon>Basidiomycota</taxon>
        <taxon>Agaricomycotina</taxon>
        <taxon>Agaricomycetes</taxon>
        <taxon>Agaricomycetidae</taxon>
        <taxon>Agaricales</taxon>
        <taxon>Marasmiineae</taxon>
        <taxon>Physalacriaceae</taxon>
        <taxon>Armillaria</taxon>
    </lineage>
</organism>
<keyword evidence="2" id="KW-1185">Reference proteome</keyword>
<reference evidence="2" key="1">
    <citation type="journal article" date="2017" name="Nat. Ecol. Evol.">
        <title>Genome expansion and lineage-specific genetic innovations in the forest pathogenic fungi Armillaria.</title>
        <authorList>
            <person name="Sipos G."/>
            <person name="Prasanna A.N."/>
            <person name="Walter M.C."/>
            <person name="O'Connor E."/>
            <person name="Balint B."/>
            <person name="Krizsan K."/>
            <person name="Kiss B."/>
            <person name="Hess J."/>
            <person name="Varga T."/>
            <person name="Slot J."/>
            <person name="Riley R."/>
            <person name="Boka B."/>
            <person name="Rigling D."/>
            <person name="Barry K."/>
            <person name="Lee J."/>
            <person name="Mihaltcheva S."/>
            <person name="LaButti K."/>
            <person name="Lipzen A."/>
            <person name="Waldron R."/>
            <person name="Moloney N.M."/>
            <person name="Sperisen C."/>
            <person name="Kredics L."/>
            <person name="Vagvoelgyi C."/>
            <person name="Patrignani A."/>
            <person name="Fitzpatrick D."/>
            <person name="Nagy I."/>
            <person name="Doyle S."/>
            <person name="Anderson J.B."/>
            <person name="Grigoriev I.V."/>
            <person name="Gueldener U."/>
            <person name="Muensterkoetter M."/>
            <person name="Nagy L.G."/>
        </authorList>
    </citation>
    <scope>NUCLEOTIDE SEQUENCE [LARGE SCALE GENOMIC DNA]</scope>
    <source>
        <strain evidence="2">28-4</strain>
    </source>
</reference>
<dbReference type="AlphaFoldDB" id="A0A2H3BKI3"/>
<protein>
    <submittedName>
        <fullName evidence="1">Uncharacterized protein</fullName>
    </submittedName>
</protein>
<sequence length="110" mass="12139">MGVHLNGAVTHHAHTLIRICVQSSRRPFAALLYWTLLIRGPDSLATPEHSRIVTEELMIMLSQPRCGGPLLMPSASEDSMDFVLHKTCTCRGATQIAVDTWEIVGDKICI</sequence>
<evidence type="ECO:0000313" key="1">
    <source>
        <dbReference type="EMBL" id="PBK70180.1"/>
    </source>
</evidence>
<evidence type="ECO:0000313" key="2">
    <source>
        <dbReference type="Proteomes" id="UP000218334"/>
    </source>
</evidence>
<accession>A0A2H3BKI3</accession>